<accession>A0ABU7F5G6</accession>
<name>A0ABU7F5G6_9TELE</name>
<evidence type="ECO:0000313" key="2">
    <source>
        <dbReference type="Proteomes" id="UP001352852"/>
    </source>
</evidence>
<keyword evidence="2" id="KW-1185">Reference proteome</keyword>
<gene>
    <name evidence="1" type="ORF">CHARACLAT_021944</name>
</gene>
<reference evidence="1 2" key="1">
    <citation type="submission" date="2021-06" db="EMBL/GenBank/DDBJ databases">
        <authorList>
            <person name="Palmer J.M."/>
        </authorList>
    </citation>
    <scope>NUCLEOTIDE SEQUENCE [LARGE SCALE GENOMIC DNA]</scope>
    <source>
        <strain evidence="1 2">CL_MEX2019</strain>
        <tissue evidence="1">Muscle</tissue>
    </source>
</reference>
<dbReference type="EMBL" id="JAHUTJ010075962">
    <property type="protein sequence ID" value="MED6294529.1"/>
    <property type="molecule type" value="Genomic_DNA"/>
</dbReference>
<proteinExistence type="predicted"/>
<evidence type="ECO:0000313" key="1">
    <source>
        <dbReference type="EMBL" id="MED6294529.1"/>
    </source>
</evidence>
<organism evidence="1 2">
    <name type="scientific">Characodon lateralis</name>
    <dbReference type="NCBI Taxonomy" id="208331"/>
    <lineage>
        <taxon>Eukaryota</taxon>
        <taxon>Metazoa</taxon>
        <taxon>Chordata</taxon>
        <taxon>Craniata</taxon>
        <taxon>Vertebrata</taxon>
        <taxon>Euteleostomi</taxon>
        <taxon>Actinopterygii</taxon>
        <taxon>Neopterygii</taxon>
        <taxon>Teleostei</taxon>
        <taxon>Neoteleostei</taxon>
        <taxon>Acanthomorphata</taxon>
        <taxon>Ovalentaria</taxon>
        <taxon>Atherinomorphae</taxon>
        <taxon>Cyprinodontiformes</taxon>
        <taxon>Goodeidae</taxon>
        <taxon>Characodon</taxon>
    </lineage>
</organism>
<sequence>MLSCLTCPPSNELLTFWKHGPSIQELTTPPGLHSCQQQGHSARTALNSSFMSYLFIYLNFIYLLKVSACGSRSSVLLHTMEGCVTAAEMEEPETLKPIWGQGTAFLLEEIAN</sequence>
<dbReference type="Proteomes" id="UP001352852">
    <property type="component" value="Unassembled WGS sequence"/>
</dbReference>
<comment type="caution">
    <text evidence="1">The sequence shown here is derived from an EMBL/GenBank/DDBJ whole genome shotgun (WGS) entry which is preliminary data.</text>
</comment>
<protein>
    <submittedName>
        <fullName evidence="1">Uncharacterized protein</fullName>
    </submittedName>
</protein>